<evidence type="ECO:0000256" key="2">
    <source>
        <dbReference type="ARBA" id="ARBA00010792"/>
    </source>
</evidence>
<evidence type="ECO:0000256" key="4">
    <source>
        <dbReference type="ARBA" id="ARBA00022692"/>
    </source>
</evidence>
<evidence type="ECO:0000256" key="3">
    <source>
        <dbReference type="ARBA" id="ARBA00022475"/>
    </source>
</evidence>
<keyword evidence="6 7" id="KW-0472">Membrane</keyword>
<comment type="caution">
    <text evidence="9">The sequence shown here is derived from an EMBL/GenBank/DDBJ whole genome shotgun (WGS) entry which is preliminary data.</text>
</comment>
<reference evidence="9 10" key="1">
    <citation type="submission" date="2017-06" db="EMBL/GenBank/DDBJ databases">
        <title>Investigating the central metabolism of Clostridium thermosuccinogenes.</title>
        <authorList>
            <person name="Koendjbiharie J.G."/>
            <person name="van Kranenburg R."/>
        </authorList>
    </citation>
    <scope>NUCLEOTIDE SEQUENCE [LARGE SCALE GENOMIC DNA]</scope>
    <source>
        <strain evidence="9 10">DSM 5806</strain>
    </source>
</reference>
<feature type="transmembrane region" description="Helical" evidence="7">
    <location>
        <begin position="140"/>
        <end position="163"/>
    </location>
</feature>
<dbReference type="InterPro" id="IPR051311">
    <property type="entry name" value="DedA_domain"/>
</dbReference>
<dbReference type="Pfam" id="PF09335">
    <property type="entry name" value="VTT_dom"/>
    <property type="match status" value="1"/>
</dbReference>
<dbReference type="RefSeq" id="WP_103079803.1">
    <property type="nucleotide sequence ID" value="NZ_CP021850.1"/>
</dbReference>
<dbReference type="PANTHER" id="PTHR42709:SF6">
    <property type="entry name" value="UNDECAPRENYL PHOSPHATE TRANSPORTER A"/>
    <property type="match status" value="1"/>
</dbReference>
<evidence type="ECO:0000256" key="1">
    <source>
        <dbReference type="ARBA" id="ARBA00004651"/>
    </source>
</evidence>
<dbReference type="EMBL" id="NIOJ01000001">
    <property type="protein sequence ID" value="PNU01574.1"/>
    <property type="molecule type" value="Genomic_DNA"/>
</dbReference>
<dbReference type="AlphaFoldDB" id="A0A2K2FN96"/>
<dbReference type="InterPro" id="IPR032816">
    <property type="entry name" value="VTT_dom"/>
</dbReference>
<proteinExistence type="inferred from homology"/>
<evidence type="ECO:0000256" key="6">
    <source>
        <dbReference type="ARBA" id="ARBA00023136"/>
    </source>
</evidence>
<evidence type="ECO:0000259" key="8">
    <source>
        <dbReference type="Pfam" id="PF09335"/>
    </source>
</evidence>
<comment type="similarity">
    <text evidence="2">Belongs to the DedA family.</text>
</comment>
<feature type="transmembrane region" description="Helical" evidence="7">
    <location>
        <begin position="12"/>
        <end position="30"/>
    </location>
</feature>
<evidence type="ECO:0000313" key="9">
    <source>
        <dbReference type="EMBL" id="PNU01574.1"/>
    </source>
</evidence>
<dbReference type="GO" id="GO:0005886">
    <property type="term" value="C:plasma membrane"/>
    <property type="evidence" value="ECO:0007669"/>
    <property type="project" value="UniProtKB-SubCell"/>
</dbReference>
<accession>A0A2K2FN96</accession>
<keyword evidence="10" id="KW-1185">Reference proteome</keyword>
<evidence type="ECO:0000313" key="10">
    <source>
        <dbReference type="Proteomes" id="UP000236151"/>
    </source>
</evidence>
<sequence>MENWITNFMERFGYIGTFLMILIENVFPPIPSEVILTFGGFMTTNTSMNIPGVILFATAGSVLGAILLYGIGRLVNVKRLEKIIERWGYILRLKVEDIEKANAWFNRHGNGAVFICRMVPLMRSLISIPAGMSGMNFSIFLIYTLVGTLIWNTVLVVAGSILGESWGKIVEFMDVYSNITYVILGLAGIAVVALWIVKKKPFRKES</sequence>
<name>A0A2K2FN96_9CLOT</name>
<comment type="subcellular location">
    <subcellularLocation>
        <location evidence="1">Cell membrane</location>
        <topology evidence="1">Multi-pass membrane protein</topology>
    </subcellularLocation>
</comment>
<feature type="transmembrane region" description="Helical" evidence="7">
    <location>
        <begin position="175"/>
        <end position="197"/>
    </location>
</feature>
<dbReference type="KEGG" id="cthd:CDO33_16765"/>
<dbReference type="OrthoDB" id="9813426at2"/>
<feature type="transmembrane region" description="Helical" evidence="7">
    <location>
        <begin position="50"/>
        <end position="72"/>
    </location>
</feature>
<keyword evidence="5 7" id="KW-1133">Transmembrane helix</keyword>
<gene>
    <name evidence="9" type="ORF">CDQ84_00775</name>
</gene>
<dbReference type="Proteomes" id="UP000236151">
    <property type="component" value="Unassembled WGS sequence"/>
</dbReference>
<dbReference type="PANTHER" id="PTHR42709">
    <property type="entry name" value="ALKALINE PHOSPHATASE LIKE PROTEIN"/>
    <property type="match status" value="1"/>
</dbReference>
<protein>
    <submittedName>
        <fullName evidence="9">Alkaline phosphatase</fullName>
    </submittedName>
</protein>
<keyword evidence="3" id="KW-1003">Cell membrane</keyword>
<feature type="domain" description="VTT" evidence="8">
    <location>
        <begin position="30"/>
        <end position="160"/>
    </location>
</feature>
<evidence type="ECO:0000256" key="5">
    <source>
        <dbReference type="ARBA" id="ARBA00022989"/>
    </source>
</evidence>
<keyword evidence="4 7" id="KW-0812">Transmembrane</keyword>
<organism evidence="9 10">
    <name type="scientific">Clostridium thermosuccinogenes</name>
    <dbReference type="NCBI Taxonomy" id="84032"/>
    <lineage>
        <taxon>Bacteria</taxon>
        <taxon>Bacillati</taxon>
        <taxon>Bacillota</taxon>
        <taxon>Clostridia</taxon>
        <taxon>Eubacteriales</taxon>
        <taxon>Clostridiaceae</taxon>
        <taxon>Clostridium</taxon>
    </lineage>
</organism>
<evidence type="ECO:0000256" key="7">
    <source>
        <dbReference type="SAM" id="Phobius"/>
    </source>
</evidence>